<feature type="transmembrane region" description="Helical" evidence="6">
    <location>
        <begin position="275"/>
        <end position="291"/>
    </location>
</feature>
<accession>A0A841FN34</accession>
<evidence type="ECO:0000259" key="7">
    <source>
        <dbReference type="Pfam" id="PF00892"/>
    </source>
</evidence>
<dbReference type="EMBL" id="JACHGT010000012">
    <property type="protein sequence ID" value="MBB6037516.1"/>
    <property type="molecule type" value="Genomic_DNA"/>
</dbReference>
<evidence type="ECO:0000256" key="4">
    <source>
        <dbReference type="ARBA" id="ARBA00022989"/>
    </source>
</evidence>
<evidence type="ECO:0000256" key="3">
    <source>
        <dbReference type="ARBA" id="ARBA00022692"/>
    </source>
</evidence>
<protein>
    <submittedName>
        <fullName evidence="8">Drug/metabolite transporter (DMT)-like permease</fullName>
    </submittedName>
</protein>
<dbReference type="PANTHER" id="PTHR32322:SF9">
    <property type="entry name" value="AMINO-ACID METABOLITE EFFLUX PUMP-RELATED"/>
    <property type="match status" value="1"/>
</dbReference>
<keyword evidence="3 6" id="KW-0812">Transmembrane</keyword>
<organism evidence="8 9">
    <name type="scientific">Phytomonospora endophytica</name>
    <dbReference type="NCBI Taxonomy" id="714109"/>
    <lineage>
        <taxon>Bacteria</taxon>
        <taxon>Bacillati</taxon>
        <taxon>Actinomycetota</taxon>
        <taxon>Actinomycetes</taxon>
        <taxon>Micromonosporales</taxon>
        <taxon>Micromonosporaceae</taxon>
        <taxon>Phytomonospora</taxon>
    </lineage>
</organism>
<feature type="transmembrane region" description="Helical" evidence="6">
    <location>
        <begin position="151"/>
        <end position="172"/>
    </location>
</feature>
<feature type="transmembrane region" description="Helical" evidence="6">
    <location>
        <begin position="12"/>
        <end position="31"/>
    </location>
</feature>
<feature type="transmembrane region" description="Helical" evidence="6">
    <location>
        <begin position="37"/>
        <end position="56"/>
    </location>
</feature>
<dbReference type="Pfam" id="PF00892">
    <property type="entry name" value="EamA"/>
    <property type="match status" value="2"/>
</dbReference>
<keyword evidence="5 6" id="KW-0472">Membrane</keyword>
<comment type="subcellular location">
    <subcellularLocation>
        <location evidence="1">Membrane</location>
        <topology evidence="1">Multi-pass membrane protein</topology>
    </subcellularLocation>
</comment>
<evidence type="ECO:0000256" key="5">
    <source>
        <dbReference type="ARBA" id="ARBA00023136"/>
    </source>
</evidence>
<proteinExistence type="inferred from homology"/>
<dbReference type="InterPro" id="IPR000620">
    <property type="entry name" value="EamA_dom"/>
</dbReference>
<comment type="similarity">
    <text evidence="2">Belongs to the EamA transporter family.</text>
</comment>
<evidence type="ECO:0000313" key="8">
    <source>
        <dbReference type="EMBL" id="MBB6037516.1"/>
    </source>
</evidence>
<comment type="caution">
    <text evidence="8">The sequence shown here is derived from an EMBL/GenBank/DDBJ whole genome shotgun (WGS) entry which is preliminary data.</text>
</comment>
<feature type="transmembrane region" description="Helical" evidence="6">
    <location>
        <begin position="125"/>
        <end position="145"/>
    </location>
</feature>
<evidence type="ECO:0000256" key="6">
    <source>
        <dbReference type="SAM" id="Phobius"/>
    </source>
</evidence>
<dbReference type="InterPro" id="IPR050638">
    <property type="entry name" value="AA-Vitamin_Transporters"/>
</dbReference>
<feature type="transmembrane region" description="Helical" evidence="6">
    <location>
        <begin position="219"/>
        <end position="237"/>
    </location>
</feature>
<dbReference type="SUPFAM" id="SSF103481">
    <property type="entry name" value="Multidrug resistance efflux transporter EmrE"/>
    <property type="match status" value="2"/>
</dbReference>
<feature type="transmembrane region" description="Helical" evidence="6">
    <location>
        <begin position="192"/>
        <end position="213"/>
    </location>
</feature>
<dbReference type="RefSeq" id="WP_184790327.1">
    <property type="nucleotide sequence ID" value="NZ_BONT01000093.1"/>
</dbReference>
<feature type="domain" description="EamA" evidence="7">
    <location>
        <begin position="13"/>
        <end position="142"/>
    </location>
</feature>
<sequence>MTTPPLRTWLPGFAVLALVWGNSFLFIKIAVADLHPVQLAFTRILVGALTLLAVLVVTKDRVPRDRRLWMHLFIASTVMTTIPFVLFGYGELHVSSVEAAIWNATTPLCTLLFTIALLKEERPTLARIGGLVLGFLGVMLVLGVWRPMDGSAFGGSLACFGAAACYGLGGVYMRRFLSGRPESGTSLAFGQLTASTLQLAVVAPVMGMAPVVFGAPAKAWASVLVLGALGTGLAYVLMYRTMRIVGVTTMSTVTYLLPVFAVASGVLILDEHITWNQPAGAVLVLAAIAVTQGRLTARRRRAEPSGVTTA</sequence>
<dbReference type="PANTHER" id="PTHR32322">
    <property type="entry name" value="INNER MEMBRANE TRANSPORTER"/>
    <property type="match status" value="1"/>
</dbReference>
<feature type="transmembrane region" description="Helical" evidence="6">
    <location>
        <begin position="99"/>
        <end position="118"/>
    </location>
</feature>
<feature type="domain" description="EamA" evidence="7">
    <location>
        <begin position="155"/>
        <end position="290"/>
    </location>
</feature>
<reference evidence="8 9" key="1">
    <citation type="submission" date="2020-08" db="EMBL/GenBank/DDBJ databases">
        <title>Genomic Encyclopedia of Type Strains, Phase IV (KMG-IV): sequencing the most valuable type-strain genomes for metagenomic binning, comparative biology and taxonomic classification.</title>
        <authorList>
            <person name="Goeker M."/>
        </authorList>
    </citation>
    <scope>NUCLEOTIDE SEQUENCE [LARGE SCALE GENOMIC DNA]</scope>
    <source>
        <strain evidence="8 9">YIM 65646</strain>
    </source>
</reference>
<evidence type="ECO:0000256" key="1">
    <source>
        <dbReference type="ARBA" id="ARBA00004141"/>
    </source>
</evidence>
<feature type="transmembrane region" description="Helical" evidence="6">
    <location>
        <begin position="68"/>
        <end position="87"/>
    </location>
</feature>
<name>A0A841FN34_9ACTN</name>
<dbReference type="InterPro" id="IPR037185">
    <property type="entry name" value="EmrE-like"/>
</dbReference>
<gene>
    <name evidence="8" type="ORF">HNR73_005392</name>
</gene>
<evidence type="ECO:0000256" key="2">
    <source>
        <dbReference type="ARBA" id="ARBA00007362"/>
    </source>
</evidence>
<keyword evidence="9" id="KW-1185">Reference proteome</keyword>
<dbReference type="GO" id="GO:0016020">
    <property type="term" value="C:membrane"/>
    <property type="evidence" value="ECO:0007669"/>
    <property type="project" value="UniProtKB-SubCell"/>
</dbReference>
<feature type="transmembrane region" description="Helical" evidence="6">
    <location>
        <begin position="244"/>
        <end position="269"/>
    </location>
</feature>
<evidence type="ECO:0000313" key="9">
    <source>
        <dbReference type="Proteomes" id="UP000548476"/>
    </source>
</evidence>
<keyword evidence="4 6" id="KW-1133">Transmembrane helix</keyword>
<dbReference type="Proteomes" id="UP000548476">
    <property type="component" value="Unassembled WGS sequence"/>
</dbReference>
<dbReference type="AlphaFoldDB" id="A0A841FN34"/>